<feature type="transmembrane region" description="Helical" evidence="1">
    <location>
        <begin position="176"/>
        <end position="194"/>
    </location>
</feature>
<reference evidence="2" key="1">
    <citation type="submission" date="2018-11" db="EMBL/GenBank/DDBJ databases">
        <authorList>
            <consortium name="Pathogen Informatics"/>
        </authorList>
    </citation>
    <scope>NUCLEOTIDE SEQUENCE</scope>
</reference>
<gene>
    <name evidence="2" type="ORF">PXEA_LOCUS9040</name>
</gene>
<proteinExistence type="predicted"/>
<accession>A0A3S5A5L2</accession>
<keyword evidence="1" id="KW-0472">Membrane</keyword>
<keyword evidence="1" id="KW-1133">Transmembrane helix</keyword>
<protein>
    <submittedName>
        <fullName evidence="2">Uncharacterized protein</fullName>
    </submittedName>
</protein>
<organism evidence="2 3">
    <name type="scientific">Protopolystoma xenopodis</name>
    <dbReference type="NCBI Taxonomy" id="117903"/>
    <lineage>
        <taxon>Eukaryota</taxon>
        <taxon>Metazoa</taxon>
        <taxon>Spiralia</taxon>
        <taxon>Lophotrochozoa</taxon>
        <taxon>Platyhelminthes</taxon>
        <taxon>Monogenea</taxon>
        <taxon>Polyopisthocotylea</taxon>
        <taxon>Polystomatidea</taxon>
        <taxon>Polystomatidae</taxon>
        <taxon>Protopolystoma</taxon>
    </lineage>
</organism>
<evidence type="ECO:0000313" key="3">
    <source>
        <dbReference type="Proteomes" id="UP000784294"/>
    </source>
</evidence>
<evidence type="ECO:0000313" key="2">
    <source>
        <dbReference type="EMBL" id="VEL15600.1"/>
    </source>
</evidence>
<name>A0A3S5A5L2_9PLAT</name>
<sequence>MHPSRHSSMDTCSRLDGVRNWAARKHTHSTRTDGQAGRQAQPIATASVWWNVIGGRPEWRLANGREALRASLSLSLSLSLSCPASPLLSFSSAHLAALSRLVETASRGLKPLESRLPTRTHLPASSGDVSLRYRLRVVAIGRGNGVDLPNVEGTAGLDRGVPCCAIRRHVMKRHDFVLFLCDFVVLFLCDFVVLSRRTR</sequence>
<keyword evidence="3" id="KW-1185">Reference proteome</keyword>
<dbReference type="EMBL" id="CAAALY010025162">
    <property type="protein sequence ID" value="VEL15600.1"/>
    <property type="molecule type" value="Genomic_DNA"/>
</dbReference>
<comment type="caution">
    <text evidence="2">The sequence shown here is derived from an EMBL/GenBank/DDBJ whole genome shotgun (WGS) entry which is preliminary data.</text>
</comment>
<dbReference type="AlphaFoldDB" id="A0A3S5A5L2"/>
<evidence type="ECO:0000256" key="1">
    <source>
        <dbReference type="SAM" id="Phobius"/>
    </source>
</evidence>
<dbReference type="Proteomes" id="UP000784294">
    <property type="component" value="Unassembled WGS sequence"/>
</dbReference>
<keyword evidence="1" id="KW-0812">Transmembrane</keyword>